<evidence type="ECO:0000313" key="2">
    <source>
        <dbReference type="EMBL" id="KAJ3843151.1"/>
    </source>
</evidence>
<dbReference type="Gene3D" id="3.30.565.10">
    <property type="entry name" value="Histidine kinase-like ATPase, C-terminal domain"/>
    <property type="match status" value="1"/>
</dbReference>
<gene>
    <name evidence="2" type="ORF">F5878DRAFT_506149</name>
</gene>
<dbReference type="InterPro" id="IPR036890">
    <property type="entry name" value="HATPase_C_sf"/>
</dbReference>
<dbReference type="InterPro" id="IPR052972">
    <property type="entry name" value="Sacsin_chaperone_reg"/>
</dbReference>
<feature type="non-terminal residue" evidence="2">
    <location>
        <position position="1"/>
    </location>
</feature>
<feature type="domain" description="Sacsin/Nov" evidence="1">
    <location>
        <begin position="12"/>
        <end position="193"/>
    </location>
</feature>
<reference evidence="2" key="1">
    <citation type="submission" date="2022-08" db="EMBL/GenBank/DDBJ databases">
        <authorList>
            <consortium name="DOE Joint Genome Institute"/>
            <person name="Min B."/>
            <person name="Riley R."/>
            <person name="Sierra-Patev S."/>
            <person name="Naranjo-Ortiz M."/>
            <person name="Looney B."/>
            <person name="Konkel Z."/>
            <person name="Slot J.C."/>
            <person name="Sakamoto Y."/>
            <person name="Steenwyk J.L."/>
            <person name="Rokas A."/>
            <person name="Carro J."/>
            <person name="Camarero S."/>
            <person name="Ferreira P."/>
            <person name="Molpeceres G."/>
            <person name="Ruiz-Duenas F.J."/>
            <person name="Serrano A."/>
            <person name="Henrissat B."/>
            <person name="Drula E."/>
            <person name="Hughes K.W."/>
            <person name="Mata J.L."/>
            <person name="Ishikawa N.K."/>
            <person name="Vargas-Isla R."/>
            <person name="Ushijima S."/>
            <person name="Smith C.A."/>
            <person name="Ahrendt S."/>
            <person name="Andreopoulos W."/>
            <person name="He G."/>
            <person name="Labutti K."/>
            <person name="Lipzen A."/>
            <person name="Ng V."/>
            <person name="Sandor L."/>
            <person name="Barry K."/>
            <person name="Martinez A.T."/>
            <person name="Xiao Y."/>
            <person name="Gibbons J.G."/>
            <person name="Terashima K."/>
            <person name="Hibbett D.S."/>
            <person name="Grigoriev I.V."/>
        </authorList>
    </citation>
    <scope>NUCLEOTIDE SEQUENCE</scope>
    <source>
        <strain evidence="2">TFB9207</strain>
    </source>
</reference>
<accession>A0AA38UJF7</accession>
<name>A0AA38UJF7_9AGAR</name>
<comment type="caution">
    <text evidence="2">The sequence shown here is derived from an EMBL/GenBank/DDBJ whole genome shotgun (WGS) entry which is preliminary data.</text>
</comment>
<dbReference type="AlphaFoldDB" id="A0AA38UJF7"/>
<keyword evidence="3" id="KW-1185">Reference proteome</keyword>
<dbReference type="Pfam" id="PF25794">
    <property type="entry name" value="SACS"/>
    <property type="match status" value="1"/>
</dbReference>
<proteinExistence type="predicted"/>
<protein>
    <recommendedName>
        <fullName evidence="1">Sacsin/Nov domain-containing protein</fullName>
    </recommendedName>
</protein>
<dbReference type="InterPro" id="IPR058210">
    <property type="entry name" value="SACS/Nov_dom"/>
</dbReference>
<evidence type="ECO:0000313" key="3">
    <source>
        <dbReference type="Proteomes" id="UP001163846"/>
    </source>
</evidence>
<sequence length="193" mass="21580">MPVSWRERVDTASAIKGILDSYPSNSILREILQNSDDAKATKQVFILDHRQHKTDTVVENVLKRTQGPALLAFNDSIFTDSDWEAVRTIHGSNKTADETKTGKYGLGIRACYHVTDNIHILSGNKLVIFDPHEEFEEFGGGLSIAMDEAVNNFPDQISPFSSVFNEETSLSYLDATVVRLPLRTTDEAHRSKI</sequence>
<dbReference type="PANTHER" id="PTHR15600:SF42">
    <property type="entry name" value="SACSIN"/>
    <property type="match status" value="1"/>
</dbReference>
<dbReference type="GO" id="GO:0030544">
    <property type="term" value="F:Hsp70 protein binding"/>
    <property type="evidence" value="ECO:0007669"/>
    <property type="project" value="TreeGrafter"/>
</dbReference>
<dbReference type="NCBIfam" id="NF047352">
    <property type="entry name" value="P_loop_sacsin"/>
    <property type="match status" value="1"/>
</dbReference>
<dbReference type="EMBL" id="MU805984">
    <property type="protein sequence ID" value="KAJ3843151.1"/>
    <property type="molecule type" value="Genomic_DNA"/>
</dbReference>
<organism evidence="2 3">
    <name type="scientific">Lentinula raphanica</name>
    <dbReference type="NCBI Taxonomy" id="153919"/>
    <lineage>
        <taxon>Eukaryota</taxon>
        <taxon>Fungi</taxon>
        <taxon>Dikarya</taxon>
        <taxon>Basidiomycota</taxon>
        <taxon>Agaricomycotina</taxon>
        <taxon>Agaricomycetes</taxon>
        <taxon>Agaricomycetidae</taxon>
        <taxon>Agaricales</taxon>
        <taxon>Marasmiineae</taxon>
        <taxon>Omphalotaceae</taxon>
        <taxon>Lentinula</taxon>
    </lineage>
</organism>
<dbReference type="SUPFAM" id="SSF55874">
    <property type="entry name" value="ATPase domain of HSP90 chaperone/DNA topoisomerase II/histidine kinase"/>
    <property type="match status" value="1"/>
</dbReference>
<dbReference type="PANTHER" id="PTHR15600">
    <property type="entry name" value="SACSIN"/>
    <property type="match status" value="1"/>
</dbReference>
<evidence type="ECO:0000259" key="1">
    <source>
        <dbReference type="Pfam" id="PF25794"/>
    </source>
</evidence>
<dbReference type="Proteomes" id="UP001163846">
    <property type="component" value="Unassembled WGS sequence"/>
</dbReference>